<sequence length="140" mass="15808">MTYQHILVALDLSDDSKLLIDKAISFAKLLNAEISLIHIDGAIGEIYPDLVDIQANPDHRPLTEHSNKRLRELQKYTDFPIKHFYVGTGDLSNKLEKTISDNGFDLLICGHHHDLVSRVLSYSRSLINHSPIDILVVPMP</sequence>
<evidence type="ECO:0000259" key="6">
    <source>
        <dbReference type="Pfam" id="PF00582"/>
    </source>
</evidence>
<name>A0A1T4LJW8_VIBCI</name>
<comment type="subcellular location">
    <subcellularLocation>
        <location evidence="1 5">Cytoplasm</location>
    </subcellularLocation>
</comment>
<dbReference type="GeneID" id="70581996"/>
<dbReference type="SUPFAM" id="SSF52402">
    <property type="entry name" value="Adenine nucleotide alpha hydrolases-like"/>
    <property type="match status" value="1"/>
</dbReference>
<gene>
    <name evidence="7" type="ORF">SAMN02745782_00615</name>
</gene>
<dbReference type="AlphaFoldDB" id="A0A1T4LJW8"/>
<feature type="domain" description="UspA" evidence="6">
    <location>
        <begin position="3"/>
        <end position="138"/>
    </location>
</feature>
<dbReference type="STRING" id="1123491.SAMN02745782_00615"/>
<dbReference type="EMBL" id="FUXB01000003">
    <property type="protein sequence ID" value="SJZ54931.1"/>
    <property type="molecule type" value="Genomic_DNA"/>
</dbReference>
<dbReference type="GO" id="GO:0005737">
    <property type="term" value="C:cytoplasm"/>
    <property type="evidence" value="ECO:0007669"/>
    <property type="project" value="UniProtKB-SubCell"/>
</dbReference>
<evidence type="ECO:0000256" key="3">
    <source>
        <dbReference type="ARBA" id="ARBA00011738"/>
    </source>
</evidence>
<evidence type="ECO:0000313" key="8">
    <source>
        <dbReference type="Proteomes" id="UP000190834"/>
    </source>
</evidence>
<evidence type="ECO:0000256" key="4">
    <source>
        <dbReference type="ARBA" id="ARBA00022490"/>
    </source>
</evidence>
<dbReference type="InterPro" id="IPR014729">
    <property type="entry name" value="Rossmann-like_a/b/a_fold"/>
</dbReference>
<dbReference type="Pfam" id="PF00582">
    <property type="entry name" value="Usp"/>
    <property type="match status" value="1"/>
</dbReference>
<accession>A0A1T4LJW8</accession>
<evidence type="ECO:0000256" key="2">
    <source>
        <dbReference type="ARBA" id="ARBA00008791"/>
    </source>
</evidence>
<dbReference type="PIRSF" id="PIRSF006276">
    <property type="entry name" value="UspA"/>
    <property type="match status" value="1"/>
</dbReference>
<dbReference type="Gene3D" id="3.40.50.620">
    <property type="entry name" value="HUPs"/>
    <property type="match status" value="1"/>
</dbReference>
<dbReference type="InterPro" id="IPR006016">
    <property type="entry name" value="UspA"/>
</dbReference>
<comment type="similarity">
    <text evidence="2 5">Belongs to the universal stress protein A family.</text>
</comment>
<dbReference type="Proteomes" id="UP000190834">
    <property type="component" value="Unassembled WGS sequence"/>
</dbReference>
<keyword evidence="8" id="KW-1185">Reference proteome</keyword>
<protein>
    <recommendedName>
        <fullName evidence="5">Universal stress protein</fullName>
    </recommendedName>
</protein>
<reference evidence="8" key="1">
    <citation type="submission" date="2017-02" db="EMBL/GenBank/DDBJ databases">
        <authorList>
            <person name="Varghese N."/>
            <person name="Submissions S."/>
        </authorList>
    </citation>
    <scope>NUCLEOTIDE SEQUENCE [LARGE SCALE GENOMIC DNA]</scope>
    <source>
        <strain evidence="8">DSM 19608</strain>
    </source>
</reference>
<keyword evidence="4 5" id="KW-0963">Cytoplasm</keyword>
<proteinExistence type="inferred from homology"/>
<evidence type="ECO:0000256" key="5">
    <source>
        <dbReference type="PIRNR" id="PIRNR006276"/>
    </source>
</evidence>
<comment type="subunit">
    <text evidence="3">Homodimer.</text>
</comment>
<dbReference type="InterPro" id="IPR006015">
    <property type="entry name" value="Universal_stress_UspA"/>
</dbReference>
<evidence type="ECO:0000256" key="1">
    <source>
        <dbReference type="ARBA" id="ARBA00004496"/>
    </source>
</evidence>
<dbReference type="PANTHER" id="PTHR46268">
    <property type="entry name" value="STRESS RESPONSE PROTEIN NHAX"/>
    <property type="match status" value="1"/>
</dbReference>
<dbReference type="RefSeq" id="WP_078925010.1">
    <property type="nucleotide sequence ID" value="NZ_FUXB01000003.1"/>
</dbReference>
<organism evidence="7 8">
    <name type="scientific">Vibrio cincinnatiensis DSM 19608</name>
    <dbReference type="NCBI Taxonomy" id="1123491"/>
    <lineage>
        <taxon>Bacteria</taxon>
        <taxon>Pseudomonadati</taxon>
        <taxon>Pseudomonadota</taxon>
        <taxon>Gammaproteobacteria</taxon>
        <taxon>Vibrionales</taxon>
        <taxon>Vibrionaceae</taxon>
        <taxon>Vibrio</taxon>
    </lineage>
</organism>
<evidence type="ECO:0000313" key="7">
    <source>
        <dbReference type="EMBL" id="SJZ54931.1"/>
    </source>
</evidence>
<dbReference type="OrthoDB" id="9792500at2"/>
<dbReference type="PANTHER" id="PTHR46268:SF23">
    <property type="entry name" value="UNIVERSAL STRESS PROTEIN A-RELATED"/>
    <property type="match status" value="1"/>
</dbReference>